<evidence type="ECO:0000313" key="3">
    <source>
        <dbReference type="EMBL" id="SFQ17667.1"/>
    </source>
</evidence>
<dbReference type="EMBL" id="FOWC01000009">
    <property type="protein sequence ID" value="SFQ17667.1"/>
    <property type="molecule type" value="Genomic_DNA"/>
</dbReference>
<evidence type="ECO:0000313" key="2">
    <source>
        <dbReference type="EMBL" id="NEC60217.1"/>
    </source>
</evidence>
<keyword evidence="5" id="KW-1185">Reference proteome</keyword>
<evidence type="ECO:0000313" key="5">
    <source>
        <dbReference type="Proteomes" id="UP000470404"/>
    </source>
</evidence>
<evidence type="ECO:0000313" key="4">
    <source>
        <dbReference type="Proteomes" id="UP000199137"/>
    </source>
</evidence>
<dbReference type="AlphaFoldDB" id="A0A1I5WDF3"/>
<dbReference type="EMBL" id="JAAGNC010000170">
    <property type="protein sequence ID" value="NEC60217.1"/>
    <property type="molecule type" value="Genomic_DNA"/>
</dbReference>
<reference evidence="2 5" key="2">
    <citation type="submission" date="2020-01" db="EMBL/GenBank/DDBJ databases">
        <title>Insect and environment-associated Actinomycetes.</title>
        <authorList>
            <person name="Currrie C."/>
            <person name="Chevrette M."/>
            <person name="Carlson C."/>
            <person name="Stubbendieck R."/>
            <person name="Wendt-Pienkowski E."/>
        </authorList>
    </citation>
    <scope>NUCLEOTIDE SEQUENCE [LARGE SCALE GENOMIC DNA]</scope>
    <source>
        <strain evidence="2 5">SID8386</strain>
    </source>
</reference>
<name>A0A1I5WDF3_9PSEU</name>
<proteinExistence type="predicted"/>
<feature type="transmembrane region" description="Helical" evidence="1">
    <location>
        <begin position="12"/>
        <end position="37"/>
    </location>
</feature>
<keyword evidence="1" id="KW-0472">Membrane</keyword>
<organism evidence="3 4">
    <name type="scientific">Amycolatopsis rubida</name>
    <dbReference type="NCBI Taxonomy" id="112413"/>
    <lineage>
        <taxon>Bacteria</taxon>
        <taxon>Bacillati</taxon>
        <taxon>Actinomycetota</taxon>
        <taxon>Actinomycetes</taxon>
        <taxon>Pseudonocardiales</taxon>
        <taxon>Pseudonocardiaceae</taxon>
        <taxon>Amycolatopsis</taxon>
    </lineage>
</organism>
<dbReference type="PROSITE" id="PS51257">
    <property type="entry name" value="PROKAR_LIPOPROTEIN"/>
    <property type="match status" value="1"/>
</dbReference>
<reference evidence="3 4" key="1">
    <citation type="submission" date="2016-10" db="EMBL/GenBank/DDBJ databases">
        <authorList>
            <person name="de Groot N.N."/>
        </authorList>
    </citation>
    <scope>NUCLEOTIDE SEQUENCE [LARGE SCALE GENOMIC DNA]</scope>
    <source>
        <strain evidence="3 4">DSM 44637</strain>
    </source>
</reference>
<gene>
    <name evidence="2" type="ORF">G3I59_32685</name>
    <name evidence="3" type="ORF">SAMN05421854_109171</name>
</gene>
<protein>
    <submittedName>
        <fullName evidence="3">Uncharacterized protein</fullName>
    </submittedName>
</protein>
<feature type="transmembrane region" description="Helical" evidence="1">
    <location>
        <begin position="43"/>
        <end position="63"/>
    </location>
</feature>
<dbReference type="Proteomes" id="UP000470404">
    <property type="component" value="Unassembled WGS sequence"/>
</dbReference>
<keyword evidence="1" id="KW-0812">Transmembrane</keyword>
<dbReference type="Proteomes" id="UP000199137">
    <property type="component" value="Unassembled WGS sequence"/>
</dbReference>
<keyword evidence="1" id="KW-1133">Transmembrane helix</keyword>
<accession>A0A1I5WDF3</accession>
<sequence length="69" mass="7160">MTKPRATRSRQRTLLVLVAVLTGVIACLVAGIVAAAVGTPTEAVLIAGAGAFVVTVKLVLHILKELRQL</sequence>
<dbReference type="RefSeq" id="WP_067575432.1">
    <property type="nucleotide sequence ID" value="NZ_FOWC01000009.1"/>
</dbReference>
<evidence type="ECO:0000256" key="1">
    <source>
        <dbReference type="SAM" id="Phobius"/>
    </source>
</evidence>